<accession>A0ABP8S4D7</accession>
<evidence type="ECO:0000256" key="1">
    <source>
        <dbReference type="ARBA" id="ARBA00023125"/>
    </source>
</evidence>
<evidence type="ECO:0000256" key="2">
    <source>
        <dbReference type="PROSITE-ProRule" id="PRU00335"/>
    </source>
</evidence>
<gene>
    <name evidence="4" type="ORF">GCM10023175_71230</name>
</gene>
<evidence type="ECO:0000313" key="4">
    <source>
        <dbReference type="EMBL" id="GAA4560701.1"/>
    </source>
</evidence>
<reference evidence="5" key="1">
    <citation type="journal article" date="2019" name="Int. J. Syst. Evol. Microbiol.">
        <title>The Global Catalogue of Microorganisms (GCM) 10K type strain sequencing project: providing services to taxonomists for standard genome sequencing and annotation.</title>
        <authorList>
            <consortium name="The Broad Institute Genomics Platform"/>
            <consortium name="The Broad Institute Genome Sequencing Center for Infectious Disease"/>
            <person name="Wu L."/>
            <person name="Ma J."/>
        </authorList>
    </citation>
    <scope>NUCLEOTIDE SEQUENCE [LARGE SCALE GENOMIC DNA]</scope>
    <source>
        <strain evidence="5">JCM 17906</strain>
    </source>
</reference>
<keyword evidence="1 2" id="KW-0238">DNA-binding</keyword>
<dbReference type="RefSeq" id="WP_345428711.1">
    <property type="nucleotide sequence ID" value="NZ_BAABGT010000123.1"/>
</dbReference>
<dbReference type="Proteomes" id="UP001501598">
    <property type="component" value="Unassembled WGS sequence"/>
</dbReference>
<comment type="caution">
    <text evidence="4">The sequence shown here is derived from an EMBL/GenBank/DDBJ whole genome shotgun (WGS) entry which is preliminary data.</text>
</comment>
<feature type="DNA-binding region" description="H-T-H motif" evidence="2">
    <location>
        <begin position="29"/>
        <end position="48"/>
    </location>
</feature>
<feature type="domain" description="HTH tetR-type" evidence="3">
    <location>
        <begin position="6"/>
        <end position="66"/>
    </location>
</feature>
<dbReference type="PROSITE" id="PS50977">
    <property type="entry name" value="HTH_TETR_2"/>
    <property type="match status" value="1"/>
</dbReference>
<keyword evidence="5" id="KW-1185">Reference proteome</keyword>
<proteinExistence type="predicted"/>
<sequence>MGAGGESERERLLGLVAGYVLEHGIADLTLRKLGAAIGTNNRMLLYYFSSKEQLIEQALMAASTRFPVFAAAMTGLDGTGPLAERLDRCWAGIAAAENHPFHRLFFEVYGVALHQPGRFDGFLSRVGHDWTNLVAGQLRREGVPDPEAARLGREIVALWRGLQFDLLSTGDAAEVAAAHAAAAAALADRCARVAQPTG</sequence>
<dbReference type="Gene3D" id="1.10.357.10">
    <property type="entry name" value="Tetracycline Repressor, domain 2"/>
    <property type="match status" value="1"/>
</dbReference>
<dbReference type="InterPro" id="IPR001647">
    <property type="entry name" value="HTH_TetR"/>
</dbReference>
<organism evidence="4 5">
    <name type="scientific">Pseudonocardia xishanensis</name>
    <dbReference type="NCBI Taxonomy" id="630995"/>
    <lineage>
        <taxon>Bacteria</taxon>
        <taxon>Bacillati</taxon>
        <taxon>Actinomycetota</taxon>
        <taxon>Actinomycetes</taxon>
        <taxon>Pseudonocardiales</taxon>
        <taxon>Pseudonocardiaceae</taxon>
        <taxon>Pseudonocardia</taxon>
    </lineage>
</organism>
<protein>
    <submittedName>
        <fullName evidence="4">TetR family transcriptional regulator</fullName>
    </submittedName>
</protein>
<evidence type="ECO:0000313" key="5">
    <source>
        <dbReference type="Proteomes" id="UP001501598"/>
    </source>
</evidence>
<dbReference type="SUPFAM" id="SSF46689">
    <property type="entry name" value="Homeodomain-like"/>
    <property type="match status" value="1"/>
</dbReference>
<dbReference type="EMBL" id="BAABGT010000123">
    <property type="protein sequence ID" value="GAA4560701.1"/>
    <property type="molecule type" value="Genomic_DNA"/>
</dbReference>
<evidence type="ECO:0000259" key="3">
    <source>
        <dbReference type="PROSITE" id="PS50977"/>
    </source>
</evidence>
<name>A0ABP8S4D7_9PSEU</name>
<dbReference type="InterPro" id="IPR009057">
    <property type="entry name" value="Homeodomain-like_sf"/>
</dbReference>
<dbReference type="Pfam" id="PF00440">
    <property type="entry name" value="TetR_N"/>
    <property type="match status" value="1"/>
</dbReference>